<reference evidence="2 3" key="1">
    <citation type="submission" date="2014-11" db="EMBL/GenBank/DDBJ databases">
        <title>Draft genome sequence of Pseudomonas fluorescens strains SF4c SF39a.</title>
        <authorList>
            <person name="Underwood G.E."/>
            <person name="Ly L.K."/>
            <person name="Bitzer A.S."/>
            <person name="Godino A."/>
            <person name="Bucci V."/>
            <person name="Fischer S."/>
            <person name="Silby M.W."/>
        </authorList>
    </citation>
    <scope>NUCLEOTIDE SEQUENCE [LARGE SCALE GENOMIC DNA]</scope>
    <source>
        <strain evidence="2 3">SF4c</strain>
    </source>
</reference>
<comment type="caution">
    <text evidence="2">The sequence shown here is derived from an EMBL/GenBank/DDBJ whole genome shotgun (WGS) entry which is preliminary data.</text>
</comment>
<protein>
    <recommendedName>
        <fullName evidence="1">DUF5636 domain-containing protein</fullName>
    </recommendedName>
</protein>
<sequence length="303" mass="34672">MSGKYVLGGLFGTAFRQHQHFEGFLTSGVEALSKQAKYKQYLLKIESDLQQSVKLHFKDLTLKPVEQIELYTNPPVGFTKPKKVLDSVFRIKEQQERFTTPLTIFGVLSRKKFAELTDRGAPFKDPTINPEHGELSHRIQLQMLLQMKHDLDIPHDIPMVEHYKPLASSVIEVDPGDRWADVITAWDFLFDRNKVGQDFTNSPFNTVDPLDLTSPENLHEAITKLLKNELPVLSFLIETREQKRLREGFTASTKKYQNVANHIAMKWYGVPLEELPQSERSRIYQMIGNGVILDPNVKLGIGS</sequence>
<dbReference type="InterPro" id="IPR040708">
    <property type="entry name" value="DUF5636"/>
</dbReference>
<dbReference type="Pfam" id="PF18686">
    <property type="entry name" value="DUF5636"/>
    <property type="match status" value="1"/>
</dbReference>
<dbReference type="RefSeq" id="WP_039767179.1">
    <property type="nucleotide sequence ID" value="NZ_JTGH01000007.1"/>
</dbReference>
<evidence type="ECO:0000313" key="2">
    <source>
        <dbReference type="EMBL" id="KIF61761.1"/>
    </source>
</evidence>
<evidence type="ECO:0000313" key="3">
    <source>
        <dbReference type="Proteomes" id="UP000031587"/>
    </source>
</evidence>
<proteinExistence type="predicted"/>
<feature type="domain" description="DUF5636" evidence="1">
    <location>
        <begin position="38"/>
        <end position="201"/>
    </location>
</feature>
<accession>A0AAE2A9K6</accession>
<dbReference type="Proteomes" id="UP000031587">
    <property type="component" value="Unassembled WGS sequence"/>
</dbReference>
<organism evidence="2 3">
    <name type="scientific">Pseudomonas fluorescens</name>
    <dbReference type="NCBI Taxonomy" id="294"/>
    <lineage>
        <taxon>Bacteria</taxon>
        <taxon>Pseudomonadati</taxon>
        <taxon>Pseudomonadota</taxon>
        <taxon>Gammaproteobacteria</taxon>
        <taxon>Pseudomonadales</taxon>
        <taxon>Pseudomonadaceae</taxon>
        <taxon>Pseudomonas</taxon>
    </lineage>
</organism>
<evidence type="ECO:0000259" key="1">
    <source>
        <dbReference type="Pfam" id="PF18686"/>
    </source>
</evidence>
<gene>
    <name evidence="2" type="ORF">QS95_07950</name>
</gene>
<dbReference type="EMBL" id="JTGH01000007">
    <property type="protein sequence ID" value="KIF61761.1"/>
    <property type="molecule type" value="Genomic_DNA"/>
</dbReference>
<dbReference type="AlphaFoldDB" id="A0AAE2A9K6"/>
<name>A0AAE2A9K6_PSEFL</name>